<dbReference type="Pfam" id="PF13621">
    <property type="entry name" value="Cupin_8"/>
    <property type="match status" value="1"/>
</dbReference>
<reference evidence="2 3" key="2">
    <citation type="journal article" date="2009" name="PLoS ONE">
        <title>The photosynthetic apparatus and its regulation in the aerobic gammaproteobacterium Congregibacter litoralis gen. nov., sp. nov.</title>
        <authorList>
            <person name="Spring S."/>
            <person name="Lunsdorf H."/>
            <person name="Fuchs B.M."/>
            <person name="Tindall B.J."/>
        </authorList>
    </citation>
    <scope>NUCLEOTIDE SEQUENCE [LARGE SCALE GENOMIC DNA]</scope>
    <source>
        <strain evidence="2">KT71</strain>
    </source>
</reference>
<dbReference type="EMBL" id="AAOA02000003">
    <property type="protein sequence ID" value="EAQ98808.1"/>
    <property type="molecule type" value="Genomic_DNA"/>
</dbReference>
<dbReference type="HOGENOM" id="CLU_016785_3_3_6"/>
<evidence type="ECO:0000259" key="1">
    <source>
        <dbReference type="PROSITE" id="PS51184"/>
    </source>
</evidence>
<dbReference type="PANTHER" id="PTHR12461">
    <property type="entry name" value="HYPOXIA-INDUCIBLE FACTOR 1 ALPHA INHIBITOR-RELATED"/>
    <property type="match status" value="1"/>
</dbReference>
<dbReference type="Proteomes" id="UP000019205">
    <property type="component" value="Chromosome"/>
</dbReference>
<evidence type="ECO:0000313" key="2">
    <source>
        <dbReference type="EMBL" id="EAQ98808.1"/>
    </source>
</evidence>
<gene>
    <name evidence="2" type="ORF">KT71_09282</name>
</gene>
<name>A4A4T7_9GAMM</name>
<dbReference type="OrthoDB" id="479699at2"/>
<reference evidence="2 3" key="1">
    <citation type="journal article" date="2007" name="Proc. Natl. Acad. Sci. U.S.A.">
        <title>Characterization of a marine gammaproteobacterium capable of aerobic anoxygenic photosynthesis.</title>
        <authorList>
            <person name="Fuchs B.M."/>
            <person name="Spring S."/>
            <person name="Teeling H."/>
            <person name="Quast C."/>
            <person name="Wulf J."/>
            <person name="Schattenhofer M."/>
            <person name="Yan S."/>
            <person name="Ferriera S."/>
            <person name="Johnson J."/>
            <person name="Glockner F.O."/>
            <person name="Amann R."/>
        </authorList>
    </citation>
    <scope>NUCLEOTIDE SEQUENCE [LARGE SCALE GENOMIC DNA]</scope>
    <source>
        <strain evidence="2">KT71</strain>
    </source>
</reference>
<proteinExistence type="predicted"/>
<keyword evidence="3" id="KW-1185">Reference proteome</keyword>
<dbReference type="STRING" id="314285.KT71_09282"/>
<organism evidence="2 3">
    <name type="scientific">Congregibacter litoralis KT71</name>
    <dbReference type="NCBI Taxonomy" id="314285"/>
    <lineage>
        <taxon>Bacteria</taxon>
        <taxon>Pseudomonadati</taxon>
        <taxon>Pseudomonadota</taxon>
        <taxon>Gammaproteobacteria</taxon>
        <taxon>Cellvibrionales</taxon>
        <taxon>Halieaceae</taxon>
        <taxon>Congregibacter</taxon>
    </lineage>
</organism>
<evidence type="ECO:0000313" key="3">
    <source>
        <dbReference type="Proteomes" id="UP000019205"/>
    </source>
</evidence>
<dbReference type="eggNOG" id="COG2850">
    <property type="taxonomic scope" value="Bacteria"/>
</dbReference>
<dbReference type="AlphaFoldDB" id="A4A4T7"/>
<dbReference type="PROSITE" id="PS51184">
    <property type="entry name" value="JMJC"/>
    <property type="match status" value="1"/>
</dbReference>
<dbReference type="Gene3D" id="2.60.120.650">
    <property type="entry name" value="Cupin"/>
    <property type="match status" value="1"/>
</dbReference>
<comment type="caution">
    <text evidence="2">The sequence shown here is derived from an EMBL/GenBank/DDBJ whole genome shotgun (WGS) entry which is preliminary data.</text>
</comment>
<protein>
    <submittedName>
        <fullName evidence="2">Cupin-like domain protein</fullName>
    </submittedName>
</protein>
<feature type="domain" description="JmjC" evidence="1">
    <location>
        <begin position="115"/>
        <end position="262"/>
    </location>
</feature>
<dbReference type="InterPro" id="IPR041667">
    <property type="entry name" value="Cupin_8"/>
</dbReference>
<sequence length="299" mass="33899">MGQAEHPNDKAPLWMSLDLKSTPYLDGSPLKQAIARREPLVLTDLAASWPALKKWTPDQLTALYGNRPVRVYDASFGTPGRNYMGSIDTMSFAEFLEETLHGGRDLRMFLYNLSQQIPQLLDDIVLPEVGLKFSRQFVFSFFGCKGSTTPLHYDIDMGDVLHAVVRGRRRIRLFAPEDSVWLHRHPFTVRSYLDLDGPTSALPPSLSRARCFEVILEPGQTLYMPAGWWHEFHYLEAGIGVSLRAASPHWRERIKGWGNLLVVSPIDRLANKVAPQRWYSWKRTHAEALAQAASQVKSA</sequence>
<dbReference type="SUPFAM" id="SSF51197">
    <property type="entry name" value="Clavaminate synthase-like"/>
    <property type="match status" value="1"/>
</dbReference>
<dbReference type="SMART" id="SM00558">
    <property type="entry name" value="JmjC"/>
    <property type="match status" value="1"/>
</dbReference>
<dbReference type="InterPro" id="IPR003347">
    <property type="entry name" value="JmjC_dom"/>
</dbReference>
<dbReference type="PANTHER" id="PTHR12461:SF105">
    <property type="entry name" value="HYPOXIA-INDUCIBLE FACTOR 1-ALPHA INHIBITOR"/>
    <property type="match status" value="1"/>
</dbReference>
<accession>A4A4T7</accession>